<evidence type="ECO:0000313" key="1">
    <source>
        <dbReference type="EMBL" id="MDC7719130.1"/>
    </source>
</evidence>
<organism evidence="1 2">
    <name type="scientific">Vogesella aquatica</name>
    <dbReference type="NCBI Taxonomy" id="2984206"/>
    <lineage>
        <taxon>Bacteria</taxon>
        <taxon>Pseudomonadati</taxon>
        <taxon>Pseudomonadota</taxon>
        <taxon>Betaproteobacteria</taxon>
        <taxon>Neisseriales</taxon>
        <taxon>Chromobacteriaceae</taxon>
        <taxon>Vogesella</taxon>
    </lineage>
</organism>
<proteinExistence type="predicted"/>
<name>A0ABT5J2P4_9NEIS</name>
<dbReference type="EMBL" id="JAQQLF010000033">
    <property type="protein sequence ID" value="MDC7719130.1"/>
    <property type="molecule type" value="Genomic_DNA"/>
</dbReference>
<gene>
    <name evidence="1" type="ORF">PQU95_18165</name>
</gene>
<reference evidence="1 2" key="1">
    <citation type="submission" date="2023-01" db="EMBL/GenBank/DDBJ databases">
        <title>Novel species of the genus Vogesella isolated from rivers.</title>
        <authorList>
            <person name="Lu H."/>
        </authorList>
    </citation>
    <scope>NUCLEOTIDE SEQUENCE [LARGE SCALE GENOMIC DNA]</scope>
    <source>
        <strain evidence="1 2">DC21W</strain>
    </source>
</reference>
<comment type="caution">
    <text evidence="1">The sequence shown here is derived from an EMBL/GenBank/DDBJ whole genome shotgun (WGS) entry which is preliminary data.</text>
</comment>
<evidence type="ECO:0000313" key="2">
    <source>
        <dbReference type="Proteomes" id="UP001219956"/>
    </source>
</evidence>
<evidence type="ECO:0008006" key="3">
    <source>
        <dbReference type="Google" id="ProtNLM"/>
    </source>
</evidence>
<dbReference type="Proteomes" id="UP001219956">
    <property type="component" value="Unassembled WGS sequence"/>
</dbReference>
<keyword evidence="2" id="KW-1185">Reference proteome</keyword>
<dbReference type="RefSeq" id="WP_272753314.1">
    <property type="nucleotide sequence ID" value="NZ_JAQQLF010000033.1"/>
</dbReference>
<protein>
    <recommendedName>
        <fullName evidence="3">DUF2867 domain-containing protein</fullName>
    </recommendedName>
</protein>
<sequence length="194" mass="21504">MSLLHTLLPQYQFAERHQRRVAATPAAVMQALAQLPQWQDPWVSRFIALRELPGRLAARLGYANALPHKPPFGLHEFTLLAQDEHELVWGLAGEFWRSDYGLQPIADAAAFAALSCPRLVLGFTVSAQPGGQTLLCTETRVACPTPASYRRFLPYWYLVRPVSGLIRQRILRAVAEQALAQQAGHLGSNRQAGA</sequence>
<accession>A0ABT5J2P4</accession>